<gene>
    <name evidence="1" type="ORF">CALMAC_LOCUS14490</name>
</gene>
<organism evidence="1 2">
    <name type="scientific">Callosobruchus maculatus</name>
    <name type="common">Southern cowpea weevil</name>
    <name type="synonym">Pulse bruchid</name>
    <dbReference type="NCBI Taxonomy" id="64391"/>
    <lineage>
        <taxon>Eukaryota</taxon>
        <taxon>Metazoa</taxon>
        <taxon>Ecdysozoa</taxon>
        <taxon>Arthropoda</taxon>
        <taxon>Hexapoda</taxon>
        <taxon>Insecta</taxon>
        <taxon>Pterygota</taxon>
        <taxon>Neoptera</taxon>
        <taxon>Endopterygota</taxon>
        <taxon>Coleoptera</taxon>
        <taxon>Polyphaga</taxon>
        <taxon>Cucujiformia</taxon>
        <taxon>Chrysomeloidea</taxon>
        <taxon>Chrysomelidae</taxon>
        <taxon>Bruchinae</taxon>
        <taxon>Bruchini</taxon>
        <taxon>Callosobruchus</taxon>
    </lineage>
</organism>
<evidence type="ECO:0000313" key="2">
    <source>
        <dbReference type="Proteomes" id="UP000410492"/>
    </source>
</evidence>
<dbReference type="AlphaFoldDB" id="A0A653D5M0"/>
<reference evidence="1 2" key="1">
    <citation type="submission" date="2019-01" db="EMBL/GenBank/DDBJ databases">
        <authorList>
            <person name="Sayadi A."/>
        </authorList>
    </citation>
    <scope>NUCLEOTIDE SEQUENCE [LARGE SCALE GENOMIC DNA]</scope>
</reference>
<sequence length="50" mass="5842">MRSVFGVFSSSQHIHTTILKKGCCCTNVVLKSRLFWETIERDLRQQNTKN</sequence>
<dbReference type="EMBL" id="CAACVG010010217">
    <property type="protein sequence ID" value="VEN55263.1"/>
    <property type="molecule type" value="Genomic_DNA"/>
</dbReference>
<evidence type="ECO:0000313" key="1">
    <source>
        <dbReference type="EMBL" id="VEN55263.1"/>
    </source>
</evidence>
<accession>A0A653D5M0</accession>
<proteinExistence type="predicted"/>
<keyword evidence="2" id="KW-1185">Reference proteome</keyword>
<name>A0A653D5M0_CALMS</name>
<protein>
    <submittedName>
        <fullName evidence="1">Uncharacterized protein</fullName>
    </submittedName>
</protein>
<dbReference type="Proteomes" id="UP000410492">
    <property type="component" value="Unassembled WGS sequence"/>
</dbReference>